<name>A0A0V1KV67_9BILA</name>
<gene>
    <name evidence="2" type="ORF">T02_15778</name>
</gene>
<evidence type="ECO:0000256" key="1">
    <source>
        <dbReference type="SAM" id="MobiDB-lite"/>
    </source>
</evidence>
<accession>A0A0V1KV67</accession>
<protein>
    <submittedName>
        <fullName evidence="2">Uncharacterized protein</fullName>
    </submittedName>
</protein>
<organism evidence="2 3">
    <name type="scientific">Trichinella nativa</name>
    <dbReference type="NCBI Taxonomy" id="6335"/>
    <lineage>
        <taxon>Eukaryota</taxon>
        <taxon>Metazoa</taxon>
        <taxon>Ecdysozoa</taxon>
        <taxon>Nematoda</taxon>
        <taxon>Enoplea</taxon>
        <taxon>Dorylaimia</taxon>
        <taxon>Trichinellida</taxon>
        <taxon>Trichinellidae</taxon>
        <taxon>Trichinella</taxon>
    </lineage>
</organism>
<keyword evidence="3" id="KW-1185">Reference proteome</keyword>
<dbReference type="Proteomes" id="UP000054721">
    <property type="component" value="Unassembled WGS sequence"/>
</dbReference>
<comment type="caution">
    <text evidence="2">The sequence shown here is derived from an EMBL/GenBank/DDBJ whole genome shotgun (WGS) entry which is preliminary data.</text>
</comment>
<reference evidence="2 3" key="1">
    <citation type="submission" date="2015-05" db="EMBL/GenBank/DDBJ databases">
        <title>Evolution of Trichinella species and genotypes.</title>
        <authorList>
            <person name="Korhonen P.K."/>
            <person name="Edoardo P."/>
            <person name="Giuseppe L.R."/>
            <person name="Gasser R.B."/>
        </authorList>
    </citation>
    <scope>NUCLEOTIDE SEQUENCE [LARGE SCALE GENOMIC DNA]</scope>
    <source>
        <strain evidence="2">ISS10</strain>
    </source>
</reference>
<dbReference type="EMBL" id="JYDW01000248">
    <property type="protein sequence ID" value="KRZ50853.1"/>
    <property type="molecule type" value="Genomic_DNA"/>
</dbReference>
<dbReference type="OrthoDB" id="5934789at2759"/>
<sequence length="285" mass="31224">MIITLADLKCWLSVNERRNILVGVTHPLERCGQDTGRAKTRQTPPRKIAATDNRGPKTGSCALTEKGAKQPLRSSTLDAMRSSWRLETGPSWRLVPGGIKVRWSSAFPINSLRLPMTSHGLCRPFLDGTPRTPSTPTVGRPASLPHQMIRRMSPSHPRICYEALPLPLAVLKLGGVVRAPSRLVPPEISTCVPILSADLDLCIHLLNVRLQPYSLSGGQPPTGRSGWWVLLPAGRLTKFLRSVLSRRIQRGTFVLRLLPCRPQRVGDTRSASAAGTLVSVQPSRV</sequence>
<dbReference type="AlphaFoldDB" id="A0A0V1KV67"/>
<proteinExistence type="predicted"/>
<evidence type="ECO:0000313" key="3">
    <source>
        <dbReference type="Proteomes" id="UP000054721"/>
    </source>
</evidence>
<evidence type="ECO:0000313" key="2">
    <source>
        <dbReference type="EMBL" id="KRZ50853.1"/>
    </source>
</evidence>
<feature type="region of interest" description="Disordered" evidence="1">
    <location>
        <begin position="33"/>
        <end position="63"/>
    </location>
</feature>